<accession>A0A833QVM6</accession>
<dbReference type="OrthoDB" id="691083at2759"/>
<protein>
    <submittedName>
        <fullName evidence="2">VQ motif-containing protein 10</fullName>
    </submittedName>
</protein>
<dbReference type="InterPro" id="IPR008889">
    <property type="entry name" value="VQ"/>
</dbReference>
<dbReference type="EMBL" id="SWLB01000015">
    <property type="protein sequence ID" value="KAF3328576.1"/>
    <property type="molecule type" value="Genomic_DNA"/>
</dbReference>
<feature type="domain" description="VQ" evidence="1">
    <location>
        <begin position="16"/>
        <end position="42"/>
    </location>
</feature>
<dbReference type="Pfam" id="PF05678">
    <property type="entry name" value="VQ"/>
    <property type="match status" value="1"/>
</dbReference>
<evidence type="ECO:0000259" key="1">
    <source>
        <dbReference type="Pfam" id="PF05678"/>
    </source>
</evidence>
<proteinExistence type="predicted"/>
<dbReference type="PANTHER" id="PTHR34777:SF1">
    <property type="entry name" value="VQ MOTIF-CONTAINING PROTEIN 10"/>
    <property type="match status" value="1"/>
</dbReference>
<sequence length="114" mass="12889">MAGGSREQDKQVKVTIIETRFVKTDEANFKSVVYQFTGKNSTVSMAPHTSPMRPQARRAVPIMAPLQMEVPNASRLSEASRAQNGMVNIDFQYQAAFMEDFEPFLEDLYKLIDP</sequence>
<evidence type="ECO:0000313" key="3">
    <source>
        <dbReference type="Proteomes" id="UP000623129"/>
    </source>
</evidence>
<reference evidence="2" key="1">
    <citation type="submission" date="2020-01" db="EMBL/GenBank/DDBJ databases">
        <title>Genome sequence of Kobresia littledalei, the first chromosome-level genome in the family Cyperaceae.</title>
        <authorList>
            <person name="Qu G."/>
        </authorList>
    </citation>
    <scope>NUCLEOTIDE SEQUENCE</scope>
    <source>
        <strain evidence="2">C.B.Clarke</strain>
        <tissue evidence="2">Leaf</tissue>
    </source>
</reference>
<organism evidence="2 3">
    <name type="scientific">Carex littledalei</name>
    <dbReference type="NCBI Taxonomy" id="544730"/>
    <lineage>
        <taxon>Eukaryota</taxon>
        <taxon>Viridiplantae</taxon>
        <taxon>Streptophyta</taxon>
        <taxon>Embryophyta</taxon>
        <taxon>Tracheophyta</taxon>
        <taxon>Spermatophyta</taxon>
        <taxon>Magnoliopsida</taxon>
        <taxon>Liliopsida</taxon>
        <taxon>Poales</taxon>
        <taxon>Cyperaceae</taxon>
        <taxon>Cyperoideae</taxon>
        <taxon>Cariceae</taxon>
        <taxon>Carex</taxon>
        <taxon>Carex subgen. Euthyceras</taxon>
    </lineage>
</organism>
<dbReference type="AlphaFoldDB" id="A0A833QVM6"/>
<name>A0A833QVM6_9POAL</name>
<dbReference type="InterPro" id="IPR039608">
    <property type="entry name" value="VQ_1/10"/>
</dbReference>
<keyword evidence="3" id="KW-1185">Reference proteome</keyword>
<dbReference type="PANTHER" id="PTHR34777">
    <property type="entry name" value="VQ MOTIF-CONTAINING PROTEIN 10"/>
    <property type="match status" value="1"/>
</dbReference>
<dbReference type="Proteomes" id="UP000623129">
    <property type="component" value="Unassembled WGS sequence"/>
</dbReference>
<gene>
    <name evidence="2" type="ORF">FCM35_KLT05654</name>
</gene>
<evidence type="ECO:0000313" key="2">
    <source>
        <dbReference type="EMBL" id="KAF3328576.1"/>
    </source>
</evidence>
<comment type="caution">
    <text evidence="2">The sequence shown here is derived from an EMBL/GenBank/DDBJ whole genome shotgun (WGS) entry which is preliminary data.</text>
</comment>